<dbReference type="OrthoDB" id="4249at2759"/>
<comment type="subunit">
    <text evidence="8">Component of a multi-subunit COQ enzyme complex.</text>
</comment>
<accession>A0A8I6RL78</accession>
<dbReference type="AlphaFoldDB" id="A0A8I6RL78"/>
<dbReference type="OMA" id="YYERHFH"/>
<sequence>MNRARYLQKGLRFLSTEAHPDFSTDFKSWHIQTSFFQKCILTLGATTVSLLDPARGDMIATLGETTGQKALVYMKNQMESSPEGVEILNTQPRINSQTVDLKYLSTLPKGTLGEVYIGFLKKNNVTPDSRAPVQFVDDKELAYVMQRYREVHDLIHAILFMPTNMLGEVTVKWIEGIQTRLPMCIGGGLLGAIRLSPKQRKKYVQTHLPWAIKTGMTSKFFMNVYFEKRWEQPVDELLKELDVQPLNVKT</sequence>
<gene>
    <name evidence="9" type="primary">106665976</name>
</gene>
<organism evidence="9 10">
    <name type="scientific">Cimex lectularius</name>
    <name type="common">Bed bug</name>
    <name type="synonym">Acanthia lectularia</name>
    <dbReference type="NCBI Taxonomy" id="79782"/>
    <lineage>
        <taxon>Eukaryota</taxon>
        <taxon>Metazoa</taxon>
        <taxon>Ecdysozoa</taxon>
        <taxon>Arthropoda</taxon>
        <taxon>Hexapoda</taxon>
        <taxon>Insecta</taxon>
        <taxon>Pterygota</taxon>
        <taxon>Neoptera</taxon>
        <taxon>Paraneoptera</taxon>
        <taxon>Hemiptera</taxon>
        <taxon>Heteroptera</taxon>
        <taxon>Panheteroptera</taxon>
        <taxon>Cimicomorpha</taxon>
        <taxon>Cimicidae</taxon>
        <taxon>Cimex</taxon>
    </lineage>
</organism>
<reference evidence="9" key="1">
    <citation type="submission" date="2022-01" db="UniProtKB">
        <authorList>
            <consortium name="EnsemblMetazoa"/>
        </authorList>
    </citation>
    <scope>IDENTIFICATION</scope>
</reference>
<keyword evidence="7 8" id="KW-0456">Lyase</keyword>
<dbReference type="EnsemblMetazoa" id="XM_014392817.2">
    <property type="protein sequence ID" value="XP_014248303.1"/>
    <property type="gene ID" value="LOC106665976"/>
</dbReference>
<evidence type="ECO:0000256" key="5">
    <source>
        <dbReference type="ARBA" id="ARBA00023128"/>
    </source>
</evidence>
<feature type="binding site" evidence="8">
    <location>
        <position position="152"/>
    </location>
    <ligand>
        <name>Zn(2+)</name>
        <dbReference type="ChEBI" id="CHEBI:29105"/>
    </ligand>
</feature>
<comment type="cofactor">
    <cofactor evidence="8">
        <name>Zn(2+)</name>
        <dbReference type="ChEBI" id="CHEBI:29105"/>
    </cofactor>
</comment>
<protein>
    <recommendedName>
        <fullName evidence="8">Ubiquinone biosynthesis protein COQ4 homolog, mitochondrial</fullName>
    </recommendedName>
    <alternativeName>
        <fullName evidence="8">4-hydroxy-3-methoxy-5-polyprenylbenzoate decarboxylase</fullName>
        <ecNumber evidence="8">4.1.1.130</ecNumber>
    </alternativeName>
    <alternativeName>
        <fullName evidence="8">Coenzyme Q biosynthesis protein 4 homolog</fullName>
    </alternativeName>
</protein>
<evidence type="ECO:0000256" key="3">
    <source>
        <dbReference type="ARBA" id="ARBA00022792"/>
    </source>
</evidence>
<keyword evidence="5 8" id="KW-0496">Mitochondrion</keyword>
<keyword evidence="4 8" id="KW-0862">Zinc</keyword>
<proteinExistence type="inferred from homology"/>
<comment type="function">
    <text evidence="8">Lyase that catalyzes the C1-decarboxylation of 4-hydroxy-3-methoxy-5-(all-trans-polyprenyl)benzoic acid into 2-methoxy-6-(all-trans-polyprenyl)phenol during ubiquinone biosynthesis.</text>
</comment>
<evidence type="ECO:0000313" key="9">
    <source>
        <dbReference type="EnsemblMetazoa" id="XP_014248303.1"/>
    </source>
</evidence>
<comment type="pathway">
    <text evidence="8">Cofactor biosynthesis; ubiquinone biosynthesis.</text>
</comment>
<feature type="binding site" evidence="8">
    <location>
        <position position="153"/>
    </location>
    <ligand>
        <name>Zn(2+)</name>
        <dbReference type="ChEBI" id="CHEBI:29105"/>
    </ligand>
</feature>
<feature type="binding site" evidence="8">
    <location>
        <position position="156"/>
    </location>
    <ligand>
        <name>Zn(2+)</name>
        <dbReference type="ChEBI" id="CHEBI:29105"/>
    </ligand>
</feature>
<dbReference type="InterPro" id="IPR027540">
    <property type="entry name" value="Coq4_euk"/>
</dbReference>
<comment type="catalytic activity">
    <reaction evidence="8">
        <text>a 4-hydroxy-3-methoxy-5-(all-trans-polyprenyl)benzoate + H(+) = a 2-methoxy-6-(all-trans-polyprenyl)phenol + CO2</text>
        <dbReference type="Rhea" id="RHEA:81179"/>
        <dbReference type="Rhea" id="RHEA-COMP:9551"/>
        <dbReference type="Rhea" id="RHEA-COMP:10931"/>
        <dbReference type="ChEBI" id="CHEBI:15378"/>
        <dbReference type="ChEBI" id="CHEBI:16526"/>
        <dbReference type="ChEBI" id="CHEBI:62731"/>
        <dbReference type="ChEBI" id="CHEBI:84443"/>
        <dbReference type="EC" id="4.1.1.130"/>
    </reaction>
</comment>
<evidence type="ECO:0000256" key="2">
    <source>
        <dbReference type="ARBA" id="ARBA00022723"/>
    </source>
</evidence>
<evidence type="ECO:0000256" key="1">
    <source>
        <dbReference type="ARBA" id="ARBA00022688"/>
    </source>
</evidence>
<evidence type="ECO:0000313" key="10">
    <source>
        <dbReference type="Proteomes" id="UP000494040"/>
    </source>
</evidence>
<dbReference type="UniPathway" id="UPA00232"/>
<dbReference type="GO" id="GO:0120539">
    <property type="term" value="F:4-hydroxy-3-methoxy-5-polyprenylbenzoate decarboxylase activity"/>
    <property type="evidence" value="ECO:0007669"/>
    <property type="project" value="UniProtKB-EC"/>
</dbReference>
<dbReference type="Pfam" id="PF05019">
    <property type="entry name" value="Coq4"/>
    <property type="match status" value="1"/>
</dbReference>
<comment type="subcellular location">
    <subcellularLocation>
        <location evidence="8">Mitochondrion inner membrane</location>
        <topology evidence="8">Peripheral membrane protein</topology>
        <orientation evidence="8">Matrix side</orientation>
    </subcellularLocation>
</comment>
<keyword evidence="2 8" id="KW-0479">Metal-binding</keyword>
<feature type="binding site" evidence="8">
    <location>
        <position position="168"/>
    </location>
    <ligand>
        <name>Zn(2+)</name>
        <dbReference type="ChEBI" id="CHEBI:29105"/>
    </ligand>
</feature>
<dbReference type="GO" id="GO:0031314">
    <property type="term" value="C:extrinsic component of mitochondrial inner membrane"/>
    <property type="evidence" value="ECO:0007669"/>
    <property type="project" value="UniProtKB-UniRule"/>
</dbReference>
<evidence type="ECO:0000256" key="6">
    <source>
        <dbReference type="ARBA" id="ARBA00023136"/>
    </source>
</evidence>
<evidence type="ECO:0000256" key="8">
    <source>
        <dbReference type="HAMAP-Rule" id="MF_03111"/>
    </source>
</evidence>
<keyword evidence="1 8" id="KW-0831">Ubiquinone biosynthesis</keyword>
<evidence type="ECO:0000256" key="7">
    <source>
        <dbReference type="ARBA" id="ARBA00023239"/>
    </source>
</evidence>
<comment type="similarity">
    <text evidence="8">Belongs to the COQ4 family.</text>
</comment>
<dbReference type="HAMAP" id="MF_03111">
    <property type="entry name" value="Coq4"/>
    <property type="match status" value="1"/>
</dbReference>
<dbReference type="KEGG" id="clec:106665976"/>
<keyword evidence="3 8" id="KW-0999">Mitochondrion inner membrane</keyword>
<dbReference type="GO" id="GO:0008270">
    <property type="term" value="F:zinc ion binding"/>
    <property type="evidence" value="ECO:0007669"/>
    <property type="project" value="UniProtKB-UniRule"/>
</dbReference>
<dbReference type="InterPro" id="IPR007715">
    <property type="entry name" value="Coq4"/>
</dbReference>
<name>A0A8I6RL78_CIMLE</name>
<dbReference type="PANTHER" id="PTHR12922:SF7">
    <property type="entry name" value="UBIQUINONE BIOSYNTHESIS PROTEIN COQ4 HOMOLOG, MITOCHONDRIAL"/>
    <property type="match status" value="1"/>
</dbReference>
<evidence type="ECO:0000256" key="4">
    <source>
        <dbReference type="ARBA" id="ARBA00022833"/>
    </source>
</evidence>
<dbReference type="PANTHER" id="PTHR12922">
    <property type="entry name" value="UBIQUINONE BIOSYNTHESIS PROTEIN"/>
    <property type="match status" value="1"/>
</dbReference>
<dbReference type="Proteomes" id="UP000494040">
    <property type="component" value="Unassembled WGS sequence"/>
</dbReference>
<keyword evidence="10" id="KW-1185">Reference proteome</keyword>
<dbReference type="EC" id="4.1.1.130" evidence="8"/>
<keyword evidence="6 8" id="KW-0472">Membrane</keyword>